<dbReference type="Gene3D" id="2.60.40.10">
    <property type="entry name" value="Immunoglobulins"/>
    <property type="match status" value="1"/>
</dbReference>
<comment type="catalytic activity">
    <reaction evidence="1">
        <text>Hydrolysis of terminal, non-reducing beta-D-glucosyl residues with release of beta-D-glucose.</text>
        <dbReference type="EC" id="3.2.1.21"/>
    </reaction>
</comment>
<dbReference type="Gene3D" id="2.120.10.30">
    <property type="entry name" value="TolB, C-terminal domain"/>
    <property type="match status" value="1"/>
</dbReference>
<organism evidence="22 23">
    <name type="scientific">Rotaria sordida</name>
    <dbReference type="NCBI Taxonomy" id="392033"/>
    <lineage>
        <taxon>Eukaryota</taxon>
        <taxon>Metazoa</taxon>
        <taxon>Spiralia</taxon>
        <taxon>Gnathifera</taxon>
        <taxon>Rotifera</taxon>
        <taxon>Eurotatoria</taxon>
        <taxon>Bdelloidea</taxon>
        <taxon>Philodinida</taxon>
        <taxon>Philodinidae</taxon>
        <taxon>Rotaria</taxon>
    </lineage>
</organism>
<keyword evidence="12" id="KW-0325">Glycoprotein</keyword>
<dbReference type="PANTHER" id="PTHR42715:SF12">
    <property type="entry name" value="BETA-GLUCOSIDASE G-RELATED"/>
    <property type="match status" value="1"/>
</dbReference>
<dbReference type="GO" id="GO:0005576">
    <property type="term" value="C:extracellular region"/>
    <property type="evidence" value="ECO:0007669"/>
    <property type="project" value="UniProtKB-SubCell"/>
</dbReference>
<dbReference type="Gene3D" id="2.40.10.500">
    <property type="match status" value="1"/>
</dbReference>
<dbReference type="GO" id="GO:0004560">
    <property type="term" value="F:alpha-L-fucosidase activity"/>
    <property type="evidence" value="ECO:0007669"/>
    <property type="project" value="UniProtKB-EC"/>
</dbReference>
<dbReference type="InterPro" id="IPR013780">
    <property type="entry name" value="Glyco_hydro_b"/>
</dbReference>
<dbReference type="Gene3D" id="3.40.50.1700">
    <property type="entry name" value="Glycoside hydrolase family 3 C-terminal domain"/>
    <property type="match status" value="1"/>
</dbReference>
<evidence type="ECO:0000256" key="12">
    <source>
        <dbReference type="ARBA" id="ARBA00023180"/>
    </source>
</evidence>
<dbReference type="EC" id="3.2.1.51" evidence="6"/>
<dbReference type="Proteomes" id="UP000663882">
    <property type="component" value="Unassembled WGS sequence"/>
</dbReference>
<comment type="function">
    <text evidence="14">Beta-glucosidases are one of a number of cellulolytic enzymes involved in the degradation of cellulosic biomass. Catalyzes the last step releasing glucose from the inhibitory cellobiose.</text>
</comment>
<dbReference type="SUPFAM" id="SSF51445">
    <property type="entry name" value="(Trans)glycosidases"/>
    <property type="match status" value="2"/>
</dbReference>
<evidence type="ECO:0000256" key="7">
    <source>
        <dbReference type="ARBA" id="ARBA00012744"/>
    </source>
</evidence>
<proteinExistence type="inferred from homology"/>
<dbReference type="PRINTS" id="PR00741">
    <property type="entry name" value="GLHYDRLASE29"/>
</dbReference>
<dbReference type="InterPro" id="IPR001764">
    <property type="entry name" value="Glyco_hydro_3_N"/>
</dbReference>
<feature type="repeat" description="NHL" evidence="19">
    <location>
        <begin position="1131"/>
        <end position="1162"/>
    </location>
</feature>
<evidence type="ECO:0000259" key="21">
    <source>
        <dbReference type="SMART" id="SM01217"/>
    </source>
</evidence>
<dbReference type="Gene3D" id="3.20.20.300">
    <property type="entry name" value="Glycoside hydrolase, family 3, N-terminal domain"/>
    <property type="match status" value="1"/>
</dbReference>
<dbReference type="Pfam" id="PF00933">
    <property type="entry name" value="Glyco_hydro_3"/>
    <property type="match status" value="1"/>
</dbReference>
<evidence type="ECO:0000256" key="17">
    <source>
        <dbReference type="ARBA" id="ARBA00041601"/>
    </source>
</evidence>
<comment type="function">
    <text evidence="2">Alpha-L-fucosidase is responsible for hydrolyzing the alpha-1,6-linked fucose joined to the reducing-end N-acetylglucosamine of the carbohydrate moieties of glycoproteins.</text>
</comment>
<reference evidence="22" key="1">
    <citation type="submission" date="2021-02" db="EMBL/GenBank/DDBJ databases">
        <authorList>
            <person name="Nowell W R."/>
        </authorList>
    </citation>
    <scope>NUCLEOTIDE SEQUENCE</scope>
</reference>
<dbReference type="InterPro" id="IPR031919">
    <property type="entry name" value="Fucosidase_C"/>
</dbReference>
<comment type="subcellular location">
    <subcellularLocation>
        <location evidence="3">Secreted</location>
    </subcellularLocation>
</comment>
<dbReference type="EMBL" id="CAJNOO010002505">
    <property type="protein sequence ID" value="CAF1273975.1"/>
    <property type="molecule type" value="Genomic_DNA"/>
</dbReference>
<sequence>LWPFASSVAAGVGSVMCSYNQVNGTPACQNDKILNKLLKEELQFLGNVMSDWGATKTGVQSALAGLDVDMAGDDDLMGFNLVQAVKNRMITEERLDDMIIRLLTPYYLLRQDQEYPSLNLDRNVMEDHYKINREIATAGIILLKNTNNILPFDVTKDTYYFIYGSAAGQSDEGFGSGGSAKHSGALYQGGGSGFVQPTYAIDPLTSLLIKGRDFHFQIRYITNQNDYVAINNSFNARGFAAAKCLVFISAWSSEGFDRNDLHALNNGDELVQTVASRCANTIVIVNSVSQLNLEGWIDLPNVVGVIWSGMPGSEYGSAIVDVLFENYNPGGKLVFTLAKKNSDYGTDISPTYHSNYNEGVFLDYRHFDKYNILPRYYFGYGLSYTTFSFSELHIVKAGKGKHKVSSYYRQHRIRPYTNIATSKLYEPVYEITFTVTNSSEVYGSEVPQLYLGFPAEAEEPAKVLRGFERVYLVAGQSKRVSFILTQKDISYWNVINQKWTVAPVSEQQYTPDWTSLDARPLPRWYDESKIGIFIHWGLYSVPAVSTEWMWWYWQGTNPHEDIIAYMKKNYPPDWTYANFGPQFRADLFDPNEWADLFAASGAKYVVLTSKHHEGYAMWPSTFNFNWNSMHVGPKRNLLGDLAAAIRNRTNLVFGLYYSLFEWFNPVYLQDKSNNFTTQYFPQTKALPELKELVETYKPEIVWSDGEWQAPDTYWKAAQFLAWLYNESPVKDTVVVNDRWGRDTPCKHGDFYTCADRYNPGYLIEHKWENAFTIDKISWGYRPAANIQDYMTIEEMLKEIVITISTGGNALINVGPNMYGKISPIFQERLRQMGSWLQVNGEAIYATKPWKYQNDTINPNVWYTSSKDNKFVYAFLLIWPKDSNEIILGAPLSSPRTIVTLLGSSADSVPCHIASGDRGIVIDVSAIKLHLLQSEWTWTFKLENLLPDDSIKSTPGHGISISNIINTDDYRDQSENSSIIQKSSEFQTNSMNFVSVNKIHRHFLLQPQTFENKRNDLYVTVSKIRKFRLKSSKVAHHARKNVWSDNFNTTNDHHQDSKNNQKKLYSKQCLAALIISILLVIAVIITTLLIFLIKPQTTSTSTSSTKVAVLRWNTSGITIAGITTMSGNTSNQLNQPWDLALDWSNALYVTDQRNNRVQKFLMDISTGTTVAGQANATGGLTLNYLRGPLGIIVDENSNIYVSDNNNDRIVIWSNGATSGSLFAGNGTTGNSINQLDDPYGLAHDPNSDAIYIVDYNNHRIMRYFQNNSSGTLVAGGNGNGKNQTQLSLPTAIYFDSLSNSLLIVNTGAHNIVRWVLGESSWTLVAGNINGTAGISSMHLKSPTDVTLDPMGNMYVADRNNQRIQFYPVGETNGTTIAGRTGITGSNSTLFDTPSSIILDNQLNLYVVDRFNHRIQKFLRY</sequence>
<accession>A0A815BRN7</accession>
<evidence type="ECO:0000256" key="20">
    <source>
        <dbReference type="SAM" id="Phobius"/>
    </source>
</evidence>
<evidence type="ECO:0000256" key="9">
    <source>
        <dbReference type="ARBA" id="ARBA00022729"/>
    </source>
</evidence>
<dbReference type="InterPro" id="IPR026891">
    <property type="entry name" value="Fn3-like"/>
</dbReference>
<dbReference type="Pfam" id="PF14310">
    <property type="entry name" value="Fn3-like"/>
    <property type="match status" value="1"/>
</dbReference>
<dbReference type="GO" id="GO:0008422">
    <property type="term" value="F:beta-glucosidase activity"/>
    <property type="evidence" value="ECO:0007669"/>
    <property type="project" value="UniProtKB-EC"/>
</dbReference>
<keyword evidence="13" id="KW-0326">Glycosidase</keyword>
<keyword evidence="20" id="KW-0812">Transmembrane</keyword>
<dbReference type="PROSITE" id="PS51125">
    <property type="entry name" value="NHL"/>
    <property type="match status" value="2"/>
</dbReference>
<feature type="non-terminal residue" evidence="22">
    <location>
        <position position="1"/>
    </location>
</feature>
<dbReference type="Pfam" id="PF01915">
    <property type="entry name" value="Glyco_hydro_3_C"/>
    <property type="match status" value="1"/>
</dbReference>
<evidence type="ECO:0000256" key="15">
    <source>
        <dbReference type="ARBA" id="ARBA00039579"/>
    </source>
</evidence>
<dbReference type="InterPro" id="IPR011042">
    <property type="entry name" value="6-blade_b-propeller_TolB-like"/>
</dbReference>
<dbReference type="Pfam" id="PF01120">
    <property type="entry name" value="Alpha_L_fucos"/>
    <property type="match status" value="1"/>
</dbReference>
<evidence type="ECO:0000256" key="4">
    <source>
        <dbReference type="ARBA" id="ARBA00005336"/>
    </source>
</evidence>
<evidence type="ECO:0000256" key="3">
    <source>
        <dbReference type="ARBA" id="ARBA00004613"/>
    </source>
</evidence>
<dbReference type="InterPro" id="IPR017853">
    <property type="entry name" value="GH"/>
</dbReference>
<evidence type="ECO:0000256" key="1">
    <source>
        <dbReference type="ARBA" id="ARBA00000448"/>
    </source>
</evidence>
<name>A0A815BRN7_9BILA</name>
<evidence type="ECO:0000256" key="18">
    <source>
        <dbReference type="ARBA" id="ARBA00041808"/>
    </source>
</evidence>
<dbReference type="InterPro" id="IPR001258">
    <property type="entry name" value="NHL_repeat"/>
</dbReference>
<dbReference type="GO" id="GO:0009251">
    <property type="term" value="P:glucan catabolic process"/>
    <property type="evidence" value="ECO:0007669"/>
    <property type="project" value="TreeGrafter"/>
</dbReference>
<dbReference type="Pfam" id="PF01436">
    <property type="entry name" value="NHL"/>
    <property type="match status" value="2"/>
</dbReference>
<comment type="similarity">
    <text evidence="5">Belongs to the glycosyl hydrolase 29 family.</text>
</comment>
<evidence type="ECO:0000313" key="23">
    <source>
        <dbReference type="Proteomes" id="UP000663882"/>
    </source>
</evidence>
<comment type="similarity">
    <text evidence="4">Belongs to the glycosyl hydrolase 3 family.</text>
</comment>
<evidence type="ECO:0000256" key="19">
    <source>
        <dbReference type="PROSITE-ProRule" id="PRU00504"/>
    </source>
</evidence>
<dbReference type="InterPro" id="IPR016286">
    <property type="entry name" value="FUC_metazoa-typ"/>
</dbReference>
<evidence type="ECO:0000256" key="8">
    <source>
        <dbReference type="ARBA" id="ARBA00022525"/>
    </source>
</evidence>
<dbReference type="InterPro" id="IPR036881">
    <property type="entry name" value="Glyco_hydro_3_C_sf"/>
</dbReference>
<evidence type="ECO:0000313" key="22">
    <source>
        <dbReference type="EMBL" id="CAF1273975.1"/>
    </source>
</evidence>
<feature type="repeat" description="NHL" evidence="19">
    <location>
        <begin position="1337"/>
        <end position="1368"/>
    </location>
</feature>
<keyword evidence="10" id="KW-0677">Repeat</keyword>
<protein>
    <recommendedName>
        <fullName evidence="15">Probable beta-glucosidase G</fullName>
        <ecNumber evidence="7">3.2.1.21</ecNumber>
        <ecNumber evidence="6">3.2.1.51</ecNumber>
    </recommendedName>
    <alternativeName>
        <fullName evidence="16">Beta-D-glucoside glucohydrolase G</fullName>
    </alternativeName>
    <alternativeName>
        <fullName evidence="17">Cellobiase G</fullName>
    </alternativeName>
    <alternativeName>
        <fullName evidence="18">Gentiobiase G</fullName>
    </alternativeName>
</protein>
<dbReference type="InterPro" id="IPR050288">
    <property type="entry name" value="Cellulose_deg_GH3"/>
</dbReference>
<dbReference type="InterPro" id="IPR057739">
    <property type="entry name" value="Glyco_hydro_29_N"/>
</dbReference>
<evidence type="ECO:0000256" key="11">
    <source>
        <dbReference type="ARBA" id="ARBA00022801"/>
    </source>
</evidence>
<evidence type="ECO:0000256" key="2">
    <source>
        <dbReference type="ARBA" id="ARBA00004071"/>
    </source>
</evidence>
<dbReference type="SUPFAM" id="SSF63829">
    <property type="entry name" value="Calcium-dependent phosphotriesterase"/>
    <property type="match status" value="1"/>
</dbReference>
<dbReference type="Gene3D" id="2.60.40.1180">
    <property type="entry name" value="Golgi alpha-mannosidase II"/>
    <property type="match status" value="1"/>
</dbReference>
<dbReference type="Pfam" id="PF16757">
    <property type="entry name" value="Fucosidase_C"/>
    <property type="match status" value="1"/>
</dbReference>
<dbReference type="CDD" id="cd05819">
    <property type="entry name" value="NHL"/>
    <property type="match status" value="1"/>
</dbReference>
<dbReference type="SMART" id="SM00812">
    <property type="entry name" value="Alpha_L_fucos"/>
    <property type="match status" value="1"/>
</dbReference>
<dbReference type="Gene3D" id="3.20.20.80">
    <property type="entry name" value="Glycosidases"/>
    <property type="match status" value="1"/>
</dbReference>
<evidence type="ECO:0000256" key="5">
    <source>
        <dbReference type="ARBA" id="ARBA00007951"/>
    </source>
</evidence>
<dbReference type="InterPro" id="IPR013783">
    <property type="entry name" value="Ig-like_fold"/>
</dbReference>
<keyword evidence="20" id="KW-1133">Transmembrane helix</keyword>
<feature type="domain" description="Fibronectin type III-like" evidence="21">
    <location>
        <begin position="445"/>
        <end position="506"/>
    </location>
</feature>
<dbReference type="OrthoDB" id="6039950at2759"/>
<dbReference type="EC" id="3.2.1.21" evidence="7"/>
<evidence type="ECO:0000256" key="6">
    <source>
        <dbReference type="ARBA" id="ARBA00012662"/>
    </source>
</evidence>
<dbReference type="GO" id="GO:0006004">
    <property type="term" value="P:fucose metabolic process"/>
    <property type="evidence" value="ECO:0007669"/>
    <property type="project" value="InterPro"/>
</dbReference>
<dbReference type="SMART" id="SM01217">
    <property type="entry name" value="Fn3_like"/>
    <property type="match status" value="1"/>
</dbReference>
<gene>
    <name evidence="22" type="ORF">RFH988_LOCUS28338</name>
</gene>
<keyword evidence="9" id="KW-0732">Signal</keyword>
<evidence type="ECO:0000256" key="13">
    <source>
        <dbReference type="ARBA" id="ARBA00023295"/>
    </source>
</evidence>
<evidence type="ECO:0000256" key="10">
    <source>
        <dbReference type="ARBA" id="ARBA00022737"/>
    </source>
</evidence>
<comment type="caution">
    <text evidence="22">The sequence shown here is derived from an EMBL/GenBank/DDBJ whole genome shotgun (WGS) entry which is preliminary data.</text>
</comment>
<dbReference type="InterPro" id="IPR036962">
    <property type="entry name" value="Glyco_hydro_3_N_sf"/>
</dbReference>
<keyword evidence="11" id="KW-0378">Hydrolase</keyword>
<dbReference type="InterPro" id="IPR002772">
    <property type="entry name" value="Glyco_hydro_3_C"/>
</dbReference>
<feature type="transmembrane region" description="Helical" evidence="20">
    <location>
        <begin position="1069"/>
        <end position="1092"/>
    </location>
</feature>
<evidence type="ECO:0000256" key="14">
    <source>
        <dbReference type="ARBA" id="ARBA00024983"/>
    </source>
</evidence>
<dbReference type="PANTHER" id="PTHR42715">
    <property type="entry name" value="BETA-GLUCOSIDASE"/>
    <property type="match status" value="1"/>
</dbReference>
<dbReference type="SUPFAM" id="SSF52279">
    <property type="entry name" value="Beta-D-glucan exohydrolase, C-terminal domain"/>
    <property type="match status" value="1"/>
</dbReference>
<dbReference type="SUPFAM" id="SSF101898">
    <property type="entry name" value="NHL repeat"/>
    <property type="match status" value="1"/>
</dbReference>
<dbReference type="InterPro" id="IPR000933">
    <property type="entry name" value="Glyco_hydro_29"/>
</dbReference>
<keyword evidence="8" id="KW-0964">Secreted</keyword>
<dbReference type="FunFam" id="3.20.20.80:FF:000027">
    <property type="entry name" value="Alpha-L-fucosidase"/>
    <property type="match status" value="1"/>
</dbReference>
<evidence type="ECO:0000256" key="16">
    <source>
        <dbReference type="ARBA" id="ARBA00041276"/>
    </source>
</evidence>
<keyword evidence="20" id="KW-0472">Membrane</keyword>